<name>A0A1R2APM4_9CILI</name>
<organism evidence="2 3">
    <name type="scientific">Stentor coeruleus</name>
    <dbReference type="NCBI Taxonomy" id="5963"/>
    <lineage>
        <taxon>Eukaryota</taxon>
        <taxon>Sar</taxon>
        <taxon>Alveolata</taxon>
        <taxon>Ciliophora</taxon>
        <taxon>Postciliodesmatophora</taxon>
        <taxon>Heterotrichea</taxon>
        <taxon>Heterotrichida</taxon>
        <taxon>Stentoridae</taxon>
        <taxon>Stentor</taxon>
    </lineage>
</organism>
<feature type="region of interest" description="Disordered" evidence="1">
    <location>
        <begin position="277"/>
        <end position="306"/>
    </location>
</feature>
<dbReference type="InterPro" id="IPR051291">
    <property type="entry name" value="CIMAP"/>
</dbReference>
<sequence>MAFVNRSERKLILFNPTPEVGPGAYIGQSEYKPVVNYAPFSSSTERVLDKLSPVYTPGPGSYLEVYQKPQKTIVANFSPAFANQKSRFDNKSESVPGPGSYNLSSKWTEKRTFPKAVNMTNWVRLPSAPSIPGQMQGYGYDETMNGELVMHRGPNIISGSGEDSVGPGHYNPKFIDKAKGPMWHKSAVKRSTFLNKSSVPGPGSYVPKSTTPKYKLKPNAVFVSNCKRPTEVYADDSSEDGNPGPGNYVTHSNFTPSPIRSGPQNFGSGCERFKSTTPEPLRVGPGYYNLPSPNFKKKTGDSKAPFSSTNLRFQNNVDLNPGPGSYRNVDMQKKVWGKQGVFGSTEKRFYGRPLNNIPGPGSYAIEKNVPLHNSTKYKGHSVFLSKCKRINSASPINSGPAPGSYEITSSIGLIKPPPVPLHPVLIREDQPTKQVGFNAQADRFGPSKGIDLPGPGSYKINDNKAIKSVIVFKDTRFKDSRKDYPGPGSYNKEENERWNKRTYNVLFE</sequence>
<dbReference type="InterPro" id="IPR010736">
    <property type="entry name" value="SHIPPO-rpt"/>
</dbReference>
<reference evidence="2 3" key="1">
    <citation type="submission" date="2016-11" db="EMBL/GenBank/DDBJ databases">
        <title>The macronuclear genome of Stentor coeruleus: a giant cell with tiny introns.</title>
        <authorList>
            <person name="Slabodnick M."/>
            <person name="Ruby J.G."/>
            <person name="Reiff S.B."/>
            <person name="Swart E.C."/>
            <person name="Gosai S."/>
            <person name="Prabakaran S."/>
            <person name="Witkowska E."/>
            <person name="Larue G.E."/>
            <person name="Fisher S."/>
            <person name="Freeman R.M."/>
            <person name="Gunawardena J."/>
            <person name="Chu W."/>
            <person name="Stover N.A."/>
            <person name="Gregory B.D."/>
            <person name="Nowacki M."/>
            <person name="Derisi J."/>
            <person name="Roy S.W."/>
            <person name="Marshall W.F."/>
            <person name="Sood P."/>
        </authorList>
    </citation>
    <scope>NUCLEOTIDE SEQUENCE [LARGE SCALE GENOMIC DNA]</scope>
    <source>
        <strain evidence="2">WM001</strain>
    </source>
</reference>
<comment type="caution">
    <text evidence="2">The sequence shown here is derived from an EMBL/GenBank/DDBJ whole genome shotgun (WGS) entry which is preliminary data.</text>
</comment>
<dbReference type="PANTHER" id="PTHR21580:SF60">
    <property type="entry name" value="SPERM-TAIL PG-RICH REPEAT-CONTAINING PROTEIN 2"/>
    <property type="match status" value="1"/>
</dbReference>
<evidence type="ECO:0000256" key="1">
    <source>
        <dbReference type="SAM" id="MobiDB-lite"/>
    </source>
</evidence>
<accession>A0A1R2APM4</accession>
<evidence type="ECO:0000313" key="3">
    <source>
        <dbReference type="Proteomes" id="UP000187209"/>
    </source>
</evidence>
<dbReference type="EMBL" id="MPUH01001706">
    <property type="protein sequence ID" value="OMJ66488.1"/>
    <property type="molecule type" value="Genomic_DNA"/>
</dbReference>
<dbReference type="AlphaFoldDB" id="A0A1R2APM4"/>
<gene>
    <name evidence="2" type="ORF">SteCoe_36646</name>
</gene>
<evidence type="ECO:0008006" key="4">
    <source>
        <dbReference type="Google" id="ProtNLM"/>
    </source>
</evidence>
<dbReference type="PANTHER" id="PTHR21580">
    <property type="entry name" value="SHIPPO-1-RELATED"/>
    <property type="match status" value="1"/>
</dbReference>
<keyword evidence="3" id="KW-1185">Reference proteome</keyword>
<evidence type="ECO:0000313" key="2">
    <source>
        <dbReference type="EMBL" id="OMJ66488.1"/>
    </source>
</evidence>
<dbReference type="Proteomes" id="UP000187209">
    <property type="component" value="Unassembled WGS sequence"/>
</dbReference>
<dbReference type="Pfam" id="PF07004">
    <property type="entry name" value="SHIPPO-rpt"/>
    <property type="match status" value="7"/>
</dbReference>
<protein>
    <recommendedName>
        <fullName evidence="4">Sperm-tail PG-rich repeat-containing protein 2</fullName>
    </recommendedName>
</protein>
<proteinExistence type="predicted"/>
<dbReference type="OrthoDB" id="406368at2759"/>